<sequence>MELTIRRQCVENLGYVIDDFKKALGNVAASNSYLLSEDLVAASSDMVACEMCFEEINGVGTDLPLLHVSMSSSSSSADLSLHRDDVHHHHPPPPAVLNQVHADIGISSEAMGIMNSFNNSIFEKLAQEGSSLARVHWDADGGKPLIELNRVLRPEGFFVCNSLILDFEGCVHDFEGFALEDAIGLSLNGDVDVHSIFVVSLPTSHPSFAPQKLLEKSSRLKAPPLPDGPVELFIGILSAGNHFVERMAVWKSWMQHRLINKYLNVKLKMIFIQHPRREVNVELMKEAEFFGDIVLVPYMNTYDLVVLKTVAISKYGVSSLMLFTLEEVMVYVNVEA</sequence>
<dbReference type="Proteomes" id="UP000828048">
    <property type="component" value="Chromosome 12"/>
</dbReference>
<gene>
    <name evidence="1" type="ORF">Vadar_027778</name>
</gene>
<reference evidence="1 2" key="1">
    <citation type="journal article" date="2021" name="Hortic Res">
        <title>High-quality reference genome and annotation aids understanding of berry development for evergreen blueberry (Vaccinium darrowii).</title>
        <authorList>
            <person name="Yu J."/>
            <person name="Hulse-Kemp A.M."/>
            <person name="Babiker E."/>
            <person name="Staton M."/>
        </authorList>
    </citation>
    <scope>NUCLEOTIDE SEQUENCE [LARGE SCALE GENOMIC DNA]</scope>
    <source>
        <strain evidence="2">cv. NJ 8807/NJ 8810</strain>
        <tissue evidence="1">Young leaf</tissue>
    </source>
</reference>
<comment type="caution">
    <text evidence="1">The sequence shown here is derived from an EMBL/GenBank/DDBJ whole genome shotgun (WGS) entry which is preliminary data.</text>
</comment>
<organism evidence="1 2">
    <name type="scientific">Vaccinium darrowii</name>
    <dbReference type="NCBI Taxonomy" id="229202"/>
    <lineage>
        <taxon>Eukaryota</taxon>
        <taxon>Viridiplantae</taxon>
        <taxon>Streptophyta</taxon>
        <taxon>Embryophyta</taxon>
        <taxon>Tracheophyta</taxon>
        <taxon>Spermatophyta</taxon>
        <taxon>Magnoliopsida</taxon>
        <taxon>eudicotyledons</taxon>
        <taxon>Gunneridae</taxon>
        <taxon>Pentapetalae</taxon>
        <taxon>asterids</taxon>
        <taxon>Ericales</taxon>
        <taxon>Ericaceae</taxon>
        <taxon>Vaccinioideae</taxon>
        <taxon>Vaccinieae</taxon>
        <taxon>Vaccinium</taxon>
    </lineage>
</organism>
<proteinExistence type="predicted"/>
<keyword evidence="2" id="KW-1185">Reference proteome</keyword>
<dbReference type="EMBL" id="CM037162">
    <property type="protein sequence ID" value="KAH7864284.1"/>
    <property type="molecule type" value="Genomic_DNA"/>
</dbReference>
<protein>
    <submittedName>
        <fullName evidence="1">Uncharacterized protein</fullName>
    </submittedName>
</protein>
<accession>A0ACB7ZEL2</accession>
<name>A0ACB7ZEL2_9ERIC</name>
<evidence type="ECO:0000313" key="2">
    <source>
        <dbReference type="Proteomes" id="UP000828048"/>
    </source>
</evidence>
<evidence type="ECO:0000313" key="1">
    <source>
        <dbReference type="EMBL" id="KAH7864284.1"/>
    </source>
</evidence>